<sequence>MAPTHPLVRDREPGSCTERAGCQGSGGGNVGDSRPGLRDSGRRVRAGRKSARPPKSRAQPPPPSPERAGCHPSRNLPATGPATPSRPCLSLRALGRAGGAGAPQPRGRSRSPGSARSPPPSPGSPPAPAHSFRAGQSWSPPRETPDCPLPQLPVRGRALLGNRSLALLRYDVTQALHRAEANQRGSRKLKSP</sequence>
<gene>
    <name evidence="2" type="ORF">MRATA1EN1_LOCUS29908</name>
</gene>
<proteinExistence type="predicted"/>
<evidence type="ECO:0000313" key="3">
    <source>
        <dbReference type="Proteomes" id="UP001176941"/>
    </source>
</evidence>
<feature type="compositionally biased region" description="Pro residues" evidence="1">
    <location>
        <begin position="117"/>
        <end position="128"/>
    </location>
</feature>
<dbReference type="Proteomes" id="UP001176941">
    <property type="component" value="Chromosome X"/>
</dbReference>
<evidence type="ECO:0000313" key="2">
    <source>
        <dbReference type="EMBL" id="CAI9180946.1"/>
    </source>
</evidence>
<reference evidence="2" key="1">
    <citation type="submission" date="2023-04" db="EMBL/GenBank/DDBJ databases">
        <authorList>
            <consortium name="ELIXIR-Norway"/>
        </authorList>
    </citation>
    <scope>NUCLEOTIDE SEQUENCE [LARGE SCALE GENOMIC DNA]</scope>
</reference>
<protein>
    <submittedName>
        <fullName evidence="2">Uncharacterized protein</fullName>
    </submittedName>
</protein>
<name>A0ABN9A945_RANTA</name>
<feature type="region of interest" description="Disordered" evidence="1">
    <location>
        <begin position="1"/>
        <end position="154"/>
    </location>
</feature>
<feature type="compositionally biased region" description="Basic residues" evidence="1">
    <location>
        <begin position="43"/>
        <end position="55"/>
    </location>
</feature>
<feature type="compositionally biased region" description="Low complexity" evidence="1">
    <location>
        <begin position="102"/>
        <end position="116"/>
    </location>
</feature>
<evidence type="ECO:0000256" key="1">
    <source>
        <dbReference type="SAM" id="MobiDB-lite"/>
    </source>
</evidence>
<keyword evidence="3" id="KW-1185">Reference proteome</keyword>
<accession>A0ABN9A945</accession>
<organism evidence="2 3">
    <name type="scientific">Rangifer tarandus platyrhynchus</name>
    <name type="common">Svalbard reindeer</name>
    <dbReference type="NCBI Taxonomy" id="3082113"/>
    <lineage>
        <taxon>Eukaryota</taxon>
        <taxon>Metazoa</taxon>
        <taxon>Chordata</taxon>
        <taxon>Craniata</taxon>
        <taxon>Vertebrata</taxon>
        <taxon>Euteleostomi</taxon>
        <taxon>Mammalia</taxon>
        <taxon>Eutheria</taxon>
        <taxon>Laurasiatheria</taxon>
        <taxon>Artiodactyla</taxon>
        <taxon>Ruminantia</taxon>
        <taxon>Pecora</taxon>
        <taxon>Cervidae</taxon>
        <taxon>Odocoileinae</taxon>
        <taxon>Rangifer</taxon>
    </lineage>
</organism>
<dbReference type="EMBL" id="OX460343">
    <property type="protein sequence ID" value="CAI9180946.1"/>
    <property type="molecule type" value="Genomic_DNA"/>
</dbReference>